<sequence>MRYQHITRQQRKLLVYFSGWGTPISIAKSLELPNDFDLLICYDYRDLHLEFDFSGYQEIYVVAWSLGVWVAERVLHAIPLTYAVAINGTGASKHDQFGIPTTVFEGTLASLSEENLVKFERRMCGKIALENYRLLPEKRDFIEVKQELAHLNDCIMQDNRTGLVVWQKAIIGNKDKIIPPQNQLEYWQNQPQTKIQLIDAEHYLFNHFSSWQKLLEGVTCS</sequence>
<dbReference type="InterPro" id="IPR007398">
    <property type="entry name" value="BioG"/>
</dbReference>
<dbReference type="OrthoDB" id="7688089at2"/>
<dbReference type="Proteomes" id="UP001222296">
    <property type="component" value="Chromosome"/>
</dbReference>
<dbReference type="ESTHER" id="haepr-b0qs85">
    <property type="family name" value="BioG_Pimeloyl-ACP-methyl-esterase"/>
</dbReference>
<dbReference type="EMBL" id="CP041334">
    <property type="protein sequence ID" value="QKY71872.1"/>
    <property type="molecule type" value="Genomic_DNA"/>
</dbReference>
<dbReference type="AlphaFoldDB" id="A0A084F026"/>
<proteinExistence type="predicted"/>
<evidence type="ECO:0000313" key="2">
    <source>
        <dbReference type="EMBL" id="WGE10089.1"/>
    </source>
</evidence>
<dbReference type="SUPFAM" id="SSF53474">
    <property type="entry name" value="alpha/beta-Hydrolases"/>
    <property type="match status" value="1"/>
</dbReference>
<reference evidence="2" key="2">
    <citation type="submission" date="2023-04" db="EMBL/GenBank/DDBJ databases">
        <title>Molecular characterization of the Integrative and Conjugative elements harboring multidrug-resistance gene from Glaesserella (Haemophilus) parasuis.</title>
        <authorList>
            <person name="Che Y."/>
            <person name="Zhou L."/>
        </authorList>
    </citation>
    <scope>NUCLEOTIDE SEQUENCE</scope>
    <source>
        <strain evidence="2">Z44</strain>
    </source>
</reference>
<dbReference type="Proteomes" id="UP000509790">
    <property type="component" value="Chromosome"/>
</dbReference>
<dbReference type="RefSeq" id="WP_042905489.1">
    <property type="nucleotide sequence ID" value="NZ_CP041334.1"/>
</dbReference>
<reference evidence="1 3" key="1">
    <citation type="submission" date="2019-06" db="EMBL/GenBank/DDBJ databases">
        <title>Complete genome sequence of Haemophilus parasuis HPS412.</title>
        <authorList>
            <person name="Yang S."/>
            <person name="Huang C."/>
        </authorList>
    </citation>
    <scope>NUCLEOTIDE SEQUENCE [LARGE SCALE GENOMIC DNA]</scope>
    <source>
        <strain evidence="1 3">HPS412</strain>
    </source>
</reference>
<dbReference type="Pfam" id="PF04301">
    <property type="entry name" value="BioG"/>
    <property type="match status" value="1"/>
</dbReference>
<name>A0A084F026_GLAPU</name>
<evidence type="ECO:0000313" key="3">
    <source>
        <dbReference type="Proteomes" id="UP000509790"/>
    </source>
</evidence>
<dbReference type="EMBL" id="CP121769">
    <property type="protein sequence ID" value="WGE10089.1"/>
    <property type="molecule type" value="Genomic_DNA"/>
</dbReference>
<evidence type="ECO:0000313" key="1">
    <source>
        <dbReference type="EMBL" id="QKY71872.1"/>
    </source>
</evidence>
<gene>
    <name evidence="1" type="ORF">FLK62_00325</name>
    <name evidence="2" type="ORF">QBL01_00200</name>
</gene>
<organism evidence="1 3">
    <name type="scientific">Glaesserella parasuis</name>
    <name type="common">Haemophilus parasuis</name>
    <dbReference type="NCBI Taxonomy" id="738"/>
    <lineage>
        <taxon>Bacteria</taxon>
        <taxon>Pseudomonadati</taxon>
        <taxon>Pseudomonadota</taxon>
        <taxon>Gammaproteobacteria</taxon>
        <taxon>Pasteurellales</taxon>
        <taxon>Pasteurellaceae</taxon>
        <taxon>Glaesserella</taxon>
    </lineage>
</organism>
<dbReference type="InterPro" id="IPR029058">
    <property type="entry name" value="AB_hydrolase_fold"/>
</dbReference>
<accession>A0A084F026</accession>
<protein>
    <submittedName>
        <fullName evidence="1">DUF452 family protein</fullName>
    </submittedName>
</protein>